<sequence>MPPPSNSITKITNYGWPKLFIPYVLGTIAHQYRTARETWQALENLFASSSLKHITQLRSDLLHTTRNGRRIGEFLSIVNDSSHKLALVGSPVPETEIIDVITKNVGSPYKNIVISAAQVRDKPFTYDGLEALLLSAEVQIDQRIGCECFCNLLVIIIVVVVSFYQIHTIANVFTKGLSARLQASCRWTPGRIHKTYRLAVVLFVCWGVGCFLLVDKSGQI</sequence>
<feature type="transmembrane region" description="Helical" evidence="1">
    <location>
        <begin position="152"/>
        <end position="174"/>
    </location>
</feature>
<dbReference type="PANTHER" id="PTHR47481:SF30">
    <property type="entry name" value="CCHC-TYPE DOMAIN-CONTAINING PROTEIN"/>
    <property type="match status" value="1"/>
</dbReference>
<evidence type="ECO:0008006" key="4">
    <source>
        <dbReference type="Google" id="ProtNLM"/>
    </source>
</evidence>
<dbReference type="AlphaFoldDB" id="A0A498J9A0"/>
<protein>
    <recommendedName>
        <fullName evidence="4">Retrotransposon gag domain-containing protein</fullName>
    </recommendedName>
</protein>
<dbReference type="STRING" id="3750.A0A498J9A0"/>
<evidence type="ECO:0000313" key="2">
    <source>
        <dbReference type="EMBL" id="RXH91726.1"/>
    </source>
</evidence>
<keyword evidence="1" id="KW-0812">Transmembrane</keyword>
<keyword evidence="1" id="KW-1133">Transmembrane helix</keyword>
<feature type="transmembrane region" description="Helical" evidence="1">
    <location>
        <begin position="195"/>
        <end position="214"/>
    </location>
</feature>
<dbReference type="EMBL" id="RDQH01000334">
    <property type="protein sequence ID" value="RXH91726.1"/>
    <property type="molecule type" value="Genomic_DNA"/>
</dbReference>
<name>A0A498J9A0_MALDO</name>
<proteinExistence type="predicted"/>
<comment type="caution">
    <text evidence="2">The sequence shown here is derived from an EMBL/GenBank/DDBJ whole genome shotgun (WGS) entry which is preliminary data.</text>
</comment>
<organism evidence="2 3">
    <name type="scientific">Malus domestica</name>
    <name type="common">Apple</name>
    <name type="synonym">Pyrus malus</name>
    <dbReference type="NCBI Taxonomy" id="3750"/>
    <lineage>
        <taxon>Eukaryota</taxon>
        <taxon>Viridiplantae</taxon>
        <taxon>Streptophyta</taxon>
        <taxon>Embryophyta</taxon>
        <taxon>Tracheophyta</taxon>
        <taxon>Spermatophyta</taxon>
        <taxon>Magnoliopsida</taxon>
        <taxon>eudicotyledons</taxon>
        <taxon>Gunneridae</taxon>
        <taxon>Pentapetalae</taxon>
        <taxon>rosids</taxon>
        <taxon>fabids</taxon>
        <taxon>Rosales</taxon>
        <taxon>Rosaceae</taxon>
        <taxon>Amygdaloideae</taxon>
        <taxon>Maleae</taxon>
        <taxon>Malus</taxon>
    </lineage>
</organism>
<keyword evidence="3" id="KW-1185">Reference proteome</keyword>
<dbReference type="PANTHER" id="PTHR47481">
    <property type="match status" value="1"/>
</dbReference>
<gene>
    <name evidence="2" type="ORF">DVH24_020749</name>
</gene>
<evidence type="ECO:0000256" key="1">
    <source>
        <dbReference type="SAM" id="Phobius"/>
    </source>
</evidence>
<reference evidence="2 3" key="1">
    <citation type="submission" date="2018-10" db="EMBL/GenBank/DDBJ databases">
        <title>A high-quality apple genome assembly.</title>
        <authorList>
            <person name="Hu J."/>
        </authorList>
    </citation>
    <scope>NUCLEOTIDE SEQUENCE [LARGE SCALE GENOMIC DNA]</scope>
    <source>
        <strain evidence="3">cv. HFTH1</strain>
        <tissue evidence="2">Young leaf</tissue>
    </source>
</reference>
<dbReference type="Proteomes" id="UP000290289">
    <property type="component" value="Chromosome 8"/>
</dbReference>
<keyword evidence="1" id="KW-0472">Membrane</keyword>
<accession>A0A498J9A0</accession>
<evidence type="ECO:0000313" key="3">
    <source>
        <dbReference type="Proteomes" id="UP000290289"/>
    </source>
</evidence>